<protein>
    <submittedName>
        <fullName evidence="1">Uncharacterized protein</fullName>
    </submittedName>
</protein>
<dbReference type="EMBL" id="JAVXUP010001048">
    <property type="protein sequence ID" value="KAK3016740.1"/>
    <property type="molecule type" value="Genomic_DNA"/>
</dbReference>
<evidence type="ECO:0000313" key="1">
    <source>
        <dbReference type="EMBL" id="KAK3016740.1"/>
    </source>
</evidence>
<gene>
    <name evidence="1" type="ORF">RJ639_006718</name>
</gene>
<accession>A0AA89AVF4</accession>
<proteinExistence type="predicted"/>
<dbReference type="Proteomes" id="UP001188597">
    <property type="component" value="Unassembled WGS sequence"/>
</dbReference>
<reference evidence="1" key="1">
    <citation type="submission" date="2022-12" db="EMBL/GenBank/DDBJ databases">
        <title>Draft genome assemblies for two species of Escallonia (Escalloniales).</title>
        <authorList>
            <person name="Chanderbali A."/>
            <person name="Dervinis C."/>
            <person name="Anghel I."/>
            <person name="Soltis D."/>
            <person name="Soltis P."/>
            <person name="Zapata F."/>
        </authorList>
    </citation>
    <scope>NUCLEOTIDE SEQUENCE</scope>
    <source>
        <strain evidence="1">UCBG64.0493</strain>
        <tissue evidence="1">Leaf</tissue>
    </source>
</reference>
<comment type="caution">
    <text evidence="1">The sequence shown here is derived from an EMBL/GenBank/DDBJ whole genome shotgun (WGS) entry which is preliminary data.</text>
</comment>
<dbReference type="AlphaFoldDB" id="A0AA89AVF4"/>
<keyword evidence="2" id="KW-1185">Reference proteome</keyword>
<organism evidence="1 2">
    <name type="scientific">Escallonia herrerae</name>
    <dbReference type="NCBI Taxonomy" id="1293975"/>
    <lineage>
        <taxon>Eukaryota</taxon>
        <taxon>Viridiplantae</taxon>
        <taxon>Streptophyta</taxon>
        <taxon>Embryophyta</taxon>
        <taxon>Tracheophyta</taxon>
        <taxon>Spermatophyta</taxon>
        <taxon>Magnoliopsida</taxon>
        <taxon>eudicotyledons</taxon>
        <taxon>Gunneridae</taxon>
        <taxon>Pentapetalae</taxon>
        <taxon>asterids</taxon>
        <taxon>campanulids</taxon>
        <taxon>Escalloniales</taxon>
        <taxon>Escalloniaceae</taxon>
        <taxon>Escallonia</taxon>
    </lineage>
</organism>
<name>A0AA89AVF4_9ASTE</name>
<sequence>MIHLLASQLRQPGRTCSTVGGVNRQQKLRIHYGVGMADPGINPDNSPNHSLRLTFRRCIRNFPKKIQPQARPLSRNPNFIPTRYYFSLNSI</sequence>
<evidence type="ECO:0000313" key="2">
    <source>
        <dbReference type="Proteomes" id="UP001188597"/>
    </source>
</evidence>